<dbReference type="InterPro" id="IPR029063">
    <property type="entry name" value="SAM-dependent_MTases_sf"/>
</dbReference>
<sequence>MDPSAYTEIYEVENKHWWFIARRKIIEGVIRSLDLPPESNILELGAGTGGNLEMLSRFGKVRAAEMDDYAREMAIKQTGGKFDVQYGCCPEIIPFEGVKFDLICMFDVLEHIFEDVETLSALKRRLAPKGRLLITVPAYQWMWCGHDEFLHHMRRYTSGELSRKLRKTGYHVRKITYFNSLLFPLAALVRVKDRLTSKKVESVNQLPSPMLNEWLEKIFACEARLVKNSHLPFGVSLLAIAENT</sequence>
<dbReference type="OrthoDB" id="9810247at2"/>
<evidence type="ECO:0000256" key="3">
    <source>
        <dbReference type="ARBA" id="ARBA00022691"/>
    </source>
</evidence>
<dbReference type="RefSeq" id="WP_114440938.1">
    <property type="nucleotide sequence ID" value="NZ_QOZG01000005.1"/>
</dbReference>
<evidence type="ECO:0000313" key="5">
    <source>
        <dbReference type="Proteomes" id="UP000253420"/>
    </source>
</evidence>
<dbReference type="Pfam" id="PF13489">
    <property type="entry name" value="Methyltransf_23"/>
    <property type="match status" value="1"/>
</dbReference>
<dbReference type="GO" id="GO:0032259">
    <property type="term" value="P:methylation"/>
    <property type="evidence" value="ECO:0007669"/>
    <property type="project" value="UniProtKB-KW"/>
</dbReference>
<gene>
    <name evidence="4" type="ORF">DUT91_13605</name>
</gene>
<dbReference type="PANTHER" id="PTHR43464">
    <property type="entry name" value="METHYLTRANSFERASE"/>
    <property type="match status" value="1"/>
</dbReference>
<evidence type="ECO:0000313" key="4">
    <source>
        <dbReference type="EMBL" id="RCS23323.1"/>
    </source>
</evidence>
<dbReference type="CDD" id="cd02440">
    <property type="entry name" value="AdoMet_MTases"/>
    <property type="match status" value="1"/>
</dbReference>
<evidence type="ECO:0000256" key="2">
    <source>
        <dbReference type="ARBA" id="ARBA00022679"/>
    </source>
</evidence>
<dbReference type="Gene3D" id="3.40.50.150">
    <property type="entry name" value="Vaccinia Virus protein VP39"/>
    <property type="match status" value="1"/>
</dbReference>
<reference evidence="4 5" key="1">
    <citation type="submission" date="2018-07" db="EMBL/GenBank/DDBJ databases">
        <title>The draft genome of Phyllobacterium salinisoli.</title>
        <authorList>
            <person name="Liu L."/>
            <person name="Li L."/>
            <person name="Zhang X."/>
            <person name="Liang L."/>
        </authorList>
    </citation>
    <scope>NUCLEOTIDE SEQUENCE [LARGE SCALE GENOMIC DNA]</scope>
    <source>
        <strain evidence="4 5">LLAN61</strain>
    </source>
</reference>
<evidence type="ECO:0000256" key="1">
    <source>
        <dbReference type="ARBA" id="ARBA00022603"/>
    </source>
</evidence>
<keyword evidence="2 4" id="KW-0808">Transferase</keyword>
<keyword evidence="1 4" id="KW-0489">Methyltransferase</keyword>
<dbReference type="EMBL" id="QOZG01000005">
    <property type="protein sequence ID" value="RCS23323.1"/>
    <property type="molecule type" value="Genomic_DNA"/>
</dbReference>
<keyword evidence="5" id="KW-1185">Reference proteome</keyword>
<keyword evidence="3" id="KW-0949">S-adenosyl-L-methionine</keyword>
<dbReference type="GO" id="GO:0008168">
    <property type="term" value="F:methyltransferase activity"/>
    <property type="evidence" value="ECO:0007669"/>
    <property type="project" value="UniProtKB-KW"/>
</dbReference>
<accession>A0A368K4B3</accession>
<dbReference type="SUPFAM" id="SSF53335">
    <property type="entry name" value="S-adenosyl-L-methionine-dependent methyltransferases"/>
    <property type="match status" value="1"/>
</dbReference>
<comment type="caution">
    <text evidence="4">The sequence shown here is derived from an EMBL/GenBank/DDBJ whole genome shotgun (WGS) entry which is preliminary data.</text>
</comment>
<name>A0A368K4B3_9HYPH</name>
<proteinExistence type="predicted"/>
<dbReference type="PANTHER" id="PTHR43464:SF19">
    <property type="entry name" value="UBIQUINONE BIOSYNTHESIS O-METHYLTRANSFERASE, MITOCHONDRIAL"/>
    <property type="match status" value="1"/>
</dbReference>
<organism evidence="4 5">
    <name type="scientific">Phyllobacterium salinisoli</name>
    <dbReference type="NCBI Taxonomy" id="1899321"/>
    <lineage>
        <taxon>Bacteria</taxon>
        <taxon>Pseudomonadati</taxon>
        <taxon>Pseudomonadota</taxon>
        <taxon>Alphaproteobacteria</taxon>
        <taxon>Hyphomicrobiales</taxon>
        <taxon>Phyllobacteriaceae</taxon>
        <taxon>Phyllobacterium</taxon>
    </lineage>
</organism>
<dbReference type="Proteomes" id="UP000253420">
    <property type="component" value="Unassembled WGS sequence"/>
</dbReference>
<protein>
    <submittedName>
        <fullName evidence="4">Class I SAM-dependent methyltransferase</fullName>
    </submittedName>
</protein>
<dbReference type="AlphaFoldDB" id="A0A368K4B3"/>